<dbReference type="PROSITE" id="PS50928">
    <property type="entry name" value="ABC_TM1"/>
    <property type="match status" value="1"/>
</dbReference>
<dbReference type="NCBIfam" id="TIGR01726">
    <property type="entry name" value="HEQRo_perm_3TM"/>
    <property type="match status" value="1"/>
</dbReference>
<dbReference type="SUPFAM" id="SSF161098">
    <property type="entry name" value="MetI-like"/>
    <property type="match status" value="1"/>
</dbReference>
<feature type="transmembrane region" description="Helical" evidence="11">
    <location>
        <begin position="166"/>
        <end position="185"/>
    </location>
</feature>
<feature type="transmembrane region" description="Helical" evidence="11">
    <location>
        <begin position="205"/>
        <end position="226"/>
    </location>
</feature>
<evidence type="ECO:0000256" key="10">
    <source>
        <dbReference type="ARBA" id="ARBA00023136"/>
    </source>
</evidence>
<feature type="transmembrane region" description="Helical" evidence="11">
    <location>
        <begin position="74"/>
        <end position="93"/>
    </location>
</feature>
<evidence type="ECO:0000313" key="13">
    <source>
        <dbReference type="EMBL" id="RWT18947.1"/>
    </source>
</evidence>
<feature type="domain" description="ABC transmembrane type-1" evidence="12">
    <location>
        <begin position="29"/>
        <end position="223"/>
    </location>
</feature>
<dbReference type="InterPro" id="IPR035906">
    <property type="entry name" value="MetI-like_sf"/>
</dbReference>
<dbReference type="GO" id="GO:0022857">
    <property type="term" value="F:transmembrane transporter activity"/>
    <property type="evidence" value="ECO:0007669"/>
    <property type="project" value="InterPro"/>
</dbReference>
<feature type="transmembrane region" description="Helical" evidence="11">
    <location>
        <begin position="99"/>
        <end position="117"/>
    </location>
</feature>
<reference evidence="13 14" key="1">
    <citation type="submission" date="2018-06" db="EMBL/GenBank/DDBJ databases">
        <title>Carbapenemase-producing Enterobacteriaceae present in wastewater treatment plant effluent and nearby surface waters in the US.</title>
        <authorList>
            <person name="Mathys D.A."/>
            <person name="Mollenkopf D.F."/>
            <person name="Feicht S.M."/>
            <person name="Adams R.J."/>
            <person name="Albers A.L."/>
            <person name="Stuever D.M."/>
            <person name="Daniels J.B."/>
            <person name="Wittum T.E."/>
        </authorList>
    </citation>
    <scope>NUCLEOTIDE SEQUENCE [LARGE SCALE GENOMIC DNA]</scope>
    <source>
        <strain evidence="13 14">GEO_47_Down_B</strain>
    </source>
</reference>
<comment type="subcellular location">
    <subcellularLocation>
        <location evidence="2">Cell inner membrane</location>
        <topology evidence="2">Multi-pass membrane protein</topology>
    </subcellularLocation>
    <subcellularLocation>
        <location evidence="11">Cell membrane</location>
        <topology evidence="11">Multi-pass membrane protein</topology>
    </subcellularLocation>
</comment>
<dbReference type="CDD" id="cd06261">
    <property type="entry name" value="TM_PBP2"/>
    <property type="match status" value="1"/>
</dbReference>
<dbReference type="RefSeq" id="WP_032693912.1">
    <property type="nucleotide sequence ID" value="NZ_JAQOHR010000021.1"/>
</dbReference>
<evidence type="ECO:0000313" key="14">
    <source>
        <dbReference type="Proteomes" id="UP000288843"/>
    </source>
</evidence>
<accession>A0A443VHK5</accession>
<evidence type="ECO:0000256" key="5">
    <source>
        <dbReference type="ARBA" id="ARBA00022475"/>
    </source>
</evidence>
<evidence type="ECO:0000256" key="3">
    <source>
        <dbReference type="ARBA" id="ARBA00010072"/>
    </source>
</evidence>
<comment type="caution">
    <text evidence="13">The sequence shown here is derived from an EMBL/GenBank/DDBJ whole genome shotgun (WGS) entry which is preliminary data.</text>
</comment>
<keyword evidence="9 11" id="KW-1133">Transmembrane helix</keyword>
<dbReference type="AlphaFoldDB" id="A0A443VHK5"/>
<dbReference type="InterPro" id="IPR010065">
    <property type="entry name" value="AA_ABC_transptr_permease_3TM"/>
</dbReference>
<organism evidence="13 14">
    <name type="scientific">Raoultella planticola</name>
    <name type="common">Klebsiella planticola</name>
    <dbReference type="NCBI Taxonomy" id="575"/>
    <lineage>
        <taxon>Bacteria</taxon>
        <taxon>Pseudomonadati</taxon>
        <taxon>Pseudomonadota</taxon>
        <taxon>Gammaproteobacteria</taxon>
        <taxon>Enterobacterales</taxon>
        <taxon>Enterobacteriaceae</taxon>
        <taxon>Klebsiella/Raoultella group</taxon>
        <taxon>Raoultella</taxon>
    </lineage>
</organism>
<comment type="function">
    <text evidence="1">Part of the binding-protein-dependent transport system for glutamine; probably responsible for the translocation of the substrate across the membrane.</text>
</comment>
<evidence type="ECO:0000256" key="11">
    <source>
        <dbReference type="RuleBase" id="RU363032"/>
    </source>
</evidence>
<evidence type="ECO:0000256" key="2">
    <source>
        <dbReference type="ARBA" id="ARBA00004429"/>
    </source>
</evidence>
<dbReference type="Gene3D" id="1.10.3720.10">
    <property type="entry name" value="MetI-like"/>
    <property type="match status" value="1"/>
</dbReference>
<evidence type="ECO:0000256" key="9">
    <source>
        <dbReference type="ARBA" id="ARBA00022989"/>
    </source>
</evidence>
<protein>
    <submittedName>
        <fullName evidence="13">Amino acid ABC transporter permease</fullName>
    </submittedName>
</protein>
<keyword evidence="10 11" id="KW-0472">Membrane</keyword>
<evidence type="ECO:0000256" key="4">
    <source>
        <dbReference type="ARBA" id="ARBA00022448"/>
    </source>
</evidence>
<dbReference type="InterPro" id="IPR000515">
    <property type="entry name" value="MetI-like"/>
</dbReference>
<dbReference type="GO" id="GO:0043190">
    <property type="term" value="C:ATP-binding cassette (ABC) transporter complex"/>
    <property type="evidence" value="ECO:0007669"/>
    <property type="project" value="InterPro"/>
</dbReference>
<keyword evidence="4 11" id="KW-0813">Transport</keyword>
<dbReference type="GO" id="GO:0006865">
    <property type="term" value="P:amino acid transport"/>
    <property type="evidence" value="ECO:0007669"/>
    <property type="project" value="UniProtKB-KW"/>
</dbReference>
<keyword evidence="8" id="KW-0029">Amino-acid transport</keyword>
<dbReference type="Proteomes" id="UP000288843">
    <property type="component" value="Unassembled WGS sequence"/>
</dbReference>
<feature type="transmembrane region" description="Helical" evidence="11">
    <location>
        <begin position="20"/>
        <end position="53"/>
    </location>
</feature>
<proteinExistence type="inferred from homology"/>
<dbReference type="InterPro" id="IPR043429">
    <property type="entry name" value="ArtM/GltK/GlnP/TcyL/YhdX-like"/>
</dbReference>
<sequence length="270" mass="29552">MDLITILSRTFFDIPSMMDVLPQLLATGLVNTIIISVAATVLGTLFGLILALMGISPSRWLRVPARLYTDLFRGLPSILTILLIGQGLARFSYQLFGPTPYPLGIFALSLIASAYMGEIFRSGIQSVEQGQMEACRALGMSYGRAMRLVIIPQGIRRVLPAIVNQFIAIIKDSSLVYLLGLMTGQRELFRVGQDAAVLSGNLSPLMLAGLFYLVITVPLTHAVNYIDIRYRTGRRRATAPQSGLKELDEVQQKRNVVPAVSVSLTSEQGH</sequence>
<name>A0A443VHK5_RAOPL</name>
<keyword evidence="7 11" id="KW-0812">Transmembrane</keyword>
<evidence type="ECO:0000259" key="12">
    <source>
        <dbReference type="PROSITE" id="PS50928"/>
    </source>
</evidence>
<keyword evidence="5" id="KW-1003">Cell membrane</keyword>
<keyword evidence="6" id="KW-0997">Cell inner membrane</keyword>
<dbReference type="PANTHER" id="PTHR30614:SF20">
    <property type="entry name" value="GLUTAMINE TRANSPORT SYSTEM PERMEASE PROTEIN GLNP"/>
    <property type="match status" value="1"/>
</dbReference>
<evidence type="ECO:0000256" key="6">
    <source>
        <dbReference type="ARBA" id="ARBA00022519"/>
    </source>
</evidence>
<evidence type="ECO:0000256" key="1">
    <source>
        <dbReference type="ARBA" id="ARBA00003159"/>
    </source>
</evidence>
<gene>
    <name evidence="13" type="ORF">DN603_22760</name>
</gene>
<evidence type="ECO:0000256" key="8">
    <source>
        <dbReference type="ARBA" id="ARBA00022970"/>
    </source>
</evidence>
<dbReference type="Pfam" id="PF00528">
    <property type="entry name" value="BPD_transp_1"/>
    <property type="match status" value="1"/>
</dbReference>
<evidence type="ECO:0000256" key="7">
    <source>
        <dbReference type="ARBA" id="ARBA00022692"/>
    </source>
</evidence>
<dbReference type="PANTHER" id="PTHR30614">
    <property type="entry name" value="MEMBRANE COMPONENT OF AMINO ACID ABC TRANSPORTER"/>
    <property type="match status" value="1"/>
</dbReference>
<dbReference type="EMBL" id="QKOX01000029">
    <property type="protein sequence ID" value="RWT18947.1"/>
    <property type="molecule type" value="Genomic_DNA"/>
</dbReference>
<comment type="similarity">
    <text evidence="3">Belongs to the binding-protein-dependent transport system permease family. HisMQ subfamily.</text>
</comment>